<dbReference type="InterPro" id="IPR000873">
    <property type="entry name" value="AMP-dep_synth/lig_dom"/>
</dbReference>
<keyword evidence="3" id="KW-0597">Phosphoprotein</keyword>
<evidence type="ECO:0000256" key="1">
    <source>
        <dbReference type="ARBA" id="ARBA00001957"/>
    </source>
</evidence>
<dbReference type="PROSITE" id="PS00455">
    <property type="entry name" value="AMP_BINDING"/>
    <property type="match status" value="1"/>
</dbReference>
<sequence>MTFQQELIKCLELNKKAIALEHGDRVFTYEAVHKKAIKIARFLLQADLPENSFIGIATEDRVSMICAMIGVALARHVFVPIDTKMPVSRFNNIIADNDIAYLLYTSHGGFNTSILPDSRADIEDVMVADVAEIEVLSNYDEKDSLYMYFTSGSTGKPKSIVGQNDSLLQFILWEVSEFSINKNDRFSQLISPYFDAFLRDVFVPLFAGGTVCIPESQEVFDPLNLLAWLETKQVTAIHCVPSVFRVFNSNELSEDQLGSLRYIFLSGERVIPAELKSWYEKKGESTELVNFYGATETTMIRAFYRIKSEDAGKVRIPVGKAIRGSQVLVLDETMKPCPALTPGDVYIVSEYFTKGYYKNEALNATSFITLENEEGKPLTAYKTGDRGEINADGNLDLLGRNDRQVKMRGIRIELEELENVVSASPHVKNAMAIVVKQDLPEAEIRMYVELVDFEDQENGIKELWQLLKVQLPEYMHPALLIPLKSIPLLSNGKVDIKALEKIQPQKTESATEPSNETEAKLLAIWKTVLNSDSISVTDNFLRIGGNSISLMKLIGRIYREFGVRLTLGHALKNLTVRQQAHKVQELNQDSVFVISKVESGVRFPLSKNQERMLFEAETNKDVAYNLPIAWTISEHVQIDKMVEVFNQIIERHEAFRTSFVFDDKKFWQVINAPWEIEIETIEVKGGESEILQAAKTFVRPFQLESGKLLRVGIIQSDTSRVVIADTHHIVCDGMSQINLIRDFLAFYNNQTPQPLNIQFKDYAVWENKFRESGEYAKSGLFWKQILNKKTPKLGFQPFYEAEGNGEGSHLEFFVSKDIIAQLIKAYEKNNVTAFSIIYTLYFLMLSKVTGQKDITIGINAIGRIQQEVMGIIGMFAKTLPVRFEVKGELTFPQMVLDAHNLLTEVNEKQLFDLSDITDDLIRSQILDKGQQLIETMLVFQNLDFSGLKVADNSFTPFQIDMGGAKHPLSLFVYEQPQNYLFRFEYSTSYFKAEEIQSLKALFEQMLDVLKKDTSPSLGTLLDHSSQVTKETQTLGDEITFNL</sequence>
<dbReference type="PROSITE" id="PS50075">
    <property type="entry name" value="CARRIER"/>
    <property type="match status" value="1"/>
</dbReference>
<proteinExistence type="predicted"/>
<dbReference type="Gene3D" id="3.30.300.30">
    <property type="match status" value="1"/>
</dbReference>
<keyword evidence="6" id="KW-1185">Reference proteome</keyword>
<dbReference type="SUPFAM" id="SSF47336">
    <property type="entry name" value="ACP-like"/>
    <property type="match status" value="1"/>
</dbReference>
<dbReference type="InterPro" id="IPR023213">
    <property type="entry name" value="CAT-like_dom_sf"/>
</dbReference>
<dbReference type="Gene3D" id="3.30.559.10">
    <property type="entry name" value="Chloramphenicol acetyltransferase-like domain"/>
    <property type="match status" value="1"/>
</dbReference>
<dbReference type="InterPro" id="IPR045851">
    <property type="entry name" value="AMP-bd_C_sf"/>
</dbReference>
<name>A0A937G373_9BACT</name>
<dbReference type="InterPro" id="IPR009081">
    <property type="entry name" value="PP-bd_ACP"/>
</dbReference>
<dbReference type="GO" id="GO:0043041">
    <property type="term" value="P:amino acid activation for nonribosomal peptide biosynthetic process"/>
    <property type="evidence" value="ECO:0007669"/>
    <property type="project" value="TreeGrafter"/>
</dbReference>
<dbReference type="InterPro" id="IPR020845">
    <property type="entry name" value="AMP-binding_CS"/>
</dbReference>
<comment type="caution">
    <text evidence="5">The sequence shown here is derived from an EMBL/GenBank/DDBJ whole genome shotgun (WGS) entry which is preliminary data.</text>
</comment>
<evidence type="ECO:0000313" key="6">
    <source>
        <dbReference type="Proteomes" id="UP000614216"/>
    </source>
</evidence>
<feature type="domain" description="Carrier" evidence="4">
    <location>
        <begin position="512"/>
        <end position="587"/>
    </location>
</feature>
<dbReference type="NCBIfam" id="TIGR01733">
    <property type="entry name" value="AA-adenyl-dom"/>
    <property type="match status" value="1"/>
</dbReference>
<reference evidence="5" key="1">
    <citation type="submission" date="2021-01" db="EMBL/GenBank/DDBJ databases">
        <title>Fulvivirga kasyanovii gen. nov., sp nov., a novel member of the phylum Bacteroidetes isolated from seawater in a mussel farm.</title>
        <authorList>
            <person name="Zhao L.-H."/>
            <person name="Wang Z.-J."/>
        </authorList>
    </citation>
    <scope>NUCLEOTIDE SEQUENCE</scope>
    <source>
        <strain evidence="5">29W222</strain>
    </source>
</reference>
<dbReference type="SUPFAM" id="SSF56801">
    <property type="entry name" value="Acetyl-CoA synthetase-like"/>
    <property type="match status" value="1"/>
</dbReference>
<dbReference type="AlphaFoldDB" id="A0A937G373"/>
<dbReference type="InterPro" id="IPR010071">
    <property type="entry name" value="AA_adenyl_dom"/>
</dbReference>
<dbReference type="Gene3D" id="3.40.50.12780">
    <property type="entry name" value="N-terminal domain of ligase-like"/>
    <property type="match status" value="1"/>
</dbReference>
<evidence type="ECO:0000256" key="3">
    <source>
        <dbReference type="ARBA" id="ARBA00022553"/>
    </source>
</evidence>
<dbReference type="GO" id="GO:0044550">
    <property type="term" value="P:secondary metabolite biosynthetic process"/>
    <property type="evidence" value="ECO:0007669"/>
    <property type="project" value="TreeGrafter"/>
</dbReference>
<dbReference type="PROSITE" id="PS00012">
    <property type="entry name" value="PHOSPHOPANTETHEINE"/>
    <property type="match status" value="1"/>
</dbReference>
<comment type="cofactor">
    <cofactor evidence="1">
        <name>pantetheine 4'-phosphate</name>
        <dbReference type="ChEBI" id="CHEBI:47942"/>
    </cofactor>
</comment>
<dbReference type="Pfam" id="PF00668">
    <property type="entry name" value="Condensation"/>
    <property type="match status" value="1"/>
</dbReference>
<dbReference type="Proteomes" id="UP000614216">
    <property type="component" value="Unassembled WGS sequence"/>
</dbReference>
<dbReference type="Pfam" id="PF00501">
    <property type="entry name" value="AMP-binding"/>
    <property type="match status" value="1"/>
</dbReference>
<dbReference type="CDD" id="cd05930">
    <property type="entry name" value="A_NRPS"/>
    <property type="match status" value="1"/>
</dbReference>
<dbReference type="EMBL" id="JAEUGD010000067">
    <property type="protein sequence ID" value="MBL6449608.1"/>
    <property type="molecule type" value="Genomic_DNA"/>
</dbReference>
<dbReference type="InterPro" id="IPR036736">
    <property type="entry name" value="ACP-like_sf"/>
</dbReference>
<protein>
    <submittedName>
        <fullName evidence="5">Amino acid adenylation domain-containing protein</fullName>
    </submittedName>
</protein>
<dbReference type="InterPro" id="IPR001242">
    <property type="entry name" value="Condensation_dom"/>
</dbReference>
<dbReference type="Pfam" id="PF00550">
    <property type="entry name" value="PP-binding"/>
    <property type="match status" value="1"/>
</dbReference>
<dbReference type="RefSeq" id="WP_202859156.1">
    <property type="nucleotide sequence ID" value="NZ_JAEUGD010000067.1"/>
</dbReference>
<organism evidence="5 6">
    <name type="scientific">Fulvivirga marina</name>
    <dbReference type="NCBI Taxonomy" id="2494733"/>
    <lineage>
        <taxon>Bacteria</taxon>
        <taxon>Pseudomonadati</taxon>
        <taxon>Bacteroidota</taxon>
        <taxon>Cytophagia</taxon>
        <taxon>Cytophagales</taxon>
        <taxon>Fulvivirgaceae</taxon>
        <taxon>Fulvivirga</taxon>
    </lineage>
</organism>
<evidence type="ECO:0000313" key="5">
    <source>
        <dbReference type="EMBL" id="MBL6449608.1"/>
    </source>
</evidence>
<dbReference type="Gene3D" id="3.30.559.30">
    <property type="entry name" value="Nonribosomal peptide synthetase, condensation domain"/>
    <property type="match status" value="1"/>
</dbReference>
<evidence type="ECO:0000259" key="4">
    <source>
        <dbReference type="PROSITE" id="PS50075"/>
    </source>
</evidence>
<dbReference type="PANTHER" id="PTHR45527">
    <property type="entry name" value="NONRIBOSOMAL PEPTIDE SYNTHETASE"/>
    <property type="match status" value="1"/>
</dbReference>
<dbReference type="SUPFAM" id="SSF52777">
    <property type="entry name" value="CoA-dependent acyltransferases"/>
    <property type="match status" value="2"/>
</dbReference>
<dbReference type="InterPro" id="IPR042099">
    <property type="entry name" value="ANL_N_sf"/>
</dbReference>
<evidence type="ECO:0000256" key="2">
    <source>
        <dbReference type="ARBA" id="ARBA00022450"/>
    </source>
</evidence>
<dbReference type="GO" id="GO:0003824">
    <property type="term" value="F:catalytic activity"/>
    <property type="evidence" value="ECO:0007669"/>
    <property type="project" value="InterPro"/>
</dbReference>
<dbReference type="GO" id="GO:0005737">
    <property type="term" value="C:cytoplasm"/>
    <property type="evidence" value="ECO:0007669"/>
    <property type="project" value="TreeGrafter"/>
</dbReference>
<dbReference type="Gene3D" id="1.10.1200.10">
    <property type="entry name" value="ACP-like"/>
    <property type="match status" value="1"/>
</dbReference>
<dbReference type="InterPro" id="IPR006162">
    <property type="entry name" value="Ppantetheine_attach_site"/>
</dbReference>
<dbReference type="PANTHER" id="PTHR45527:SF1">
    <property type="entry name" value="FATTY ACID SYNTHASE"/>
    <property type="match status" value="1"/>
</dbReference>
<keyword evidence="2" id="KW-0596">Phosphopantetheine</keyword>
<gene>
    <name evidence="5" type="ORF">JMN32_25075</name>
</gene>
<dbReference type="GO" id="GO:0031177">
    <property type="term" value="F:phosphopantetheine binding"/>
    <property type="evidence" value="ECO:0007669"/>
    <property type="project" value="TreeGrafter"/>
</dbReference>
<accession>A0A937G373</accession>